<evidence type="ECO:0000313" key="1">
    <source>
        <dbReference type="EMBL" id="CAA9487019.1"/>
    </source>
</evidence>
<name>A0A6J4S1H0_9ACTN</name>
<dbReference type="AlphaFoldDB" id="A0A6J4S1H0"/>
<reference evidence="1" key="1">
    <citation type="submission" date="2020-02" db="EMBL/GenBank/DDBJ databases">
        <authorList>
            <person name="Meier V. D."/>
        </authorList>
    </citation>
    <scope>NUCLEOTIDE SEQUENCE</scope>
    <source>
        <strain evidence="1">AVDCRST_MAG69</strain>
    </source>
</reference>
<protein>
    <submittedName>
        <fullName evidence="1">Uncharacterized protein</fullName>
    </submittedName>
</protein>
<proteinExistence type="predicted"/>
<gene>
    <name evidence="1" type="ORF">AVDCRST_MAG69-1135</name>
</gene>
<sequence>MSEPATSAQKSWDAFFSESSLRAAAGFTESRCLGDFDRATFSASTRLVVLALR</sequence>
<organism evidence="1">
    <name type="scientific">uncultured Solirubrobacteraceae bacterium</name>
    <dbReference type="NCBI Taxonomy" id="1162706"/>
    <lineage>
        <taxon>Bacteria</taxon>
        <taxon>Bacillati</taxon>
        <taxon>Actinomycetota</taxon>
        <taxon>Thermoleophilia</taxon>
        <taxon>Solirubrobacterales</taxon>
        <taxon>Solirubrobacteraceae</taxon>
        <taxon>environmental samples</taxon>
    </lineage>
</organism>
<dbReference type="EMBL" id="CADCVP010000125">
    <property type="protein sequence ID" value="CAA9487019.1"/>
    <property type="molecule type" value="Genomic_DNA"/>
</dbReference>
<accession>A0A6J4S1H0</accession>